<dbReference type="EMBL" id="JADFTS010000008">
    <property type="protein sequence ID" value="KAF9592851.1"/>
    <property type="molecule type" value="Genomic_DNA"/>
</dbReference>
<dbReference type="PANTHER" id="PTHR12811">
    <property type="entry name" value="VACUOLAR PROTEIN SORTING VPS16"/>
    <property type="match status" value="1"/>
</dbReference>
<dbReference type="GO" id="GO:0016197">
    <property type="term" value="P:endosomal transport"/>
    <property type="evidence" value="ECO:0007669"/>
    <property type="project" value="TreeGrafter"/>
</dbReference>
<accession>A0A835H580</accession>
<proteinExistence type="predicted"/>
<dbReference type="GO" id="GO:0005765">
    <property type="term" value="C:lysosomal membrane"/>
    <property type="evidence" value="ECO:0007669"/>
    <property type="project" value="TreeGrafter"/>
</dbReference>
<dbReference type="GO" id="GO:0005768">
    <property type="term" value="C:endosome"/>
    <property type="evidence" value="ECO:0007669"/>
    <property type="project" value="TreeGrafter"/>
</dbReference>
<comment type="caution">
    <text evidence="1">The sequence shown here is derived from an EMBL/GenBank/DDBJ whole genome shotgun (WGS) entry which is preliminary data.</text>
</comment>
<dbReference type="AlphaFoldDB" id="A0A835H580"/>
<dbReference type="OrthoDB" id="10255512at2759"/>
<evidence type="ECO:0000313" key="1">
    <source>
        <dbReference type="EMBL" id="KAF9592851.1"/>
    </source>
</evidence>
<reference evidence="1 2" key="1">
    <citation type="submission" date="2020-10" db="EMBL/GenBank/DDBJ databases">
        <title>The Coptis chinensis genome and diversification of protoberbering-type alkaloids.</title>
        <authorList>
            <person name="Wang B."/>
            <person name="Shu S."/>
            <person name="Song C."/>
            <person name="Liu Y."/>
        </authorList>
    </citation>
    <scope>NUCLEOTIDE SEQUENCE [LARGE SCALE GENOMIC DNA]</scope>
    <source>
        <strain evidence="1">HL-2020</strain>
        <tissue evidence="1">Leaf</tissue>
    </source>
</reference>
<organism evidence="1 2">
    <name type="scientific">Coptis chinensis</name>
    <dbReference type="NCBI Taxonomy" id="261450"/>
    <lineage>
        <taxon>Eukaryota</taxon>
        <taxon>Viridiplantae</taxon>
        <taxon>Streptophyta</taxon>
        <taxon>Embryophyta</taxon>
        <taxon>Tracheophyta</taxon>
        <taxon>Spermatophyta</taxon>
        <taxon>Magnoliopsida</taxon>
        <taxon>Ranunculales</taxon>
        <taxon>Ranunculaceae</taxon>
        <taxon>Coptidoideae</taxon>
        <taxon>Coptis</taxon>
    </lineage>
</organism>
<gene>
    <name evidence="1" type="ORF">IFM89_017816</name>
</gene>
<dbReference type="Proteomes" id="UP000631114">
    <property type="component" value="Unassembled WGS sequence"/>
</dbReference>
<dbReference type="PANTHER" id="PTHR12811:SF0">
    <property type="entry name" value="VACUOLAR PROTEIN SORTING-ASSOCIATED PROTEIN 16 HOMOLOG"/>
    <property type="match status" value="1"/>
</dbReference>
<evidence type="ECO:0000313" key="2">
    <source>
        <dbReference type="Proteomes" id="UP000631114"/>
    </source>
</evidence>
<dbReference type="GO" id="GO:0006886">
    <property type="term" value="P:intracellular protein transport"/>
    <property type="evidence" value="ECO:0007669"/>
    <property type="project" value="InterPro"/>
</dbReference>
<dbReference type="GO" id="GO:0030897">
    <property type="term" value="C:HOPS complex"/>
    <property type="evidence" value="ECO:0007669"/>
    <property type="project" value="TreeGrafter"/>
</dbReference>
<dbReference type="GO" id="GO:0042144">
    <property type="term" value="P:vacuole fusion, non-autophagic"/>
    <property type="evidence" value="ECO:0007669"/>
    <property type="project" value="TreeGrafter"/>
</dbReference>
<name>A0A835H580_9MAGN</name>
<dbReference type="InterPro" id="IPR016534">
    <property type="entry name" value="VPS16"/>
</dbReference>
<dbReference type="GO" id="GO:0003779">
    <property type="term" value="F:actin binding"/>
    <property type="evidence" value="ECO:0007669"/>
    <property type="project" value="TreeGrafter"/>
</dbReference>
<protein>
    <submittedName>
        <fullName evidence="1">Uncharacterized protein</fullName>
    </submittedName>
</protein>
<keyword evidence="2" id="KW-1185">Reference proteome</keyword>
<sequence>MGVEEARWLPQPRMDATLMVLQAYFVLRYAALGFVWTVYKDQIALNISGENLIKAASNFTTDLFAKGRYADVFRTQIPTGRVYSLRKTEGNDCADCFPSYSAKKVADPVWRSKSYRKDTWSFDDLSSFASVWCLNVPVFVSLDIMYDATGVSYSADGVDSITKDIRNSVKQQKNKGVYSLESALPPKQIAWCGLHSVLLYWHDNLLMVAYSADEVDSITKDIRNPVRQQKNKGAYSLELTLMDEVDSITKDIRNPVRQQKNKGAYSLEEQKAFPSSSYYLKESDSVIGLDHFTIDMTPPSLCSFTTLNRSCVYHIDCPLLHHLSFRTYSADEVDSITKDIRNSVKQKKNKDAYYLGSALPPKHKTLGVDCTACYNLFMVGPYGDPVNYFYDEPVILIPECDGVRILSNTSMEARMLGFRVACKLHHFLQRIYTKPLHLSV</sequence>